<sequence length="409" mass="46596">MINLKISGPSGFRRMMPSAAEIWTGIDEASDDVDRRCWIEWCACMAGHPKLNKNLSFSVFSEGSSHGGCPGSPLMRCRIVFPALFILFFSFPRFSIFFAIRDGCLIEHHRQRWNKFMNFQAILLAYLKAKVDAVCVCIALESGNQDMLDALFVCKSLVAAKLEIKACGMKCSFKVGHISERNYAGSVISFGELLMWKIDQILLEMECKFGEKEEKQKEKGRGGDIGPPNPNHVRLFVVFRKIYREKRAKMIDKSCDGDEHSREDSTSKILRISGEVLFLFSFHFKSEVRVLCSRVEDVSNFIDAESVFGPDSRLVYKHFATLYFVFVFDSSENELAVLDLIQVFVETLDKSFQNVCKLDTVFYYSQCKRMAQLISRNDIVAKHLVDDRLEAASYAITLIPKSASGWRSR</sequence>
<evidence type="ECO:0000256" key="5">
    <source>
        <dbReference type="ARBA" id="ARBA00023136"/>
    </source>
</evidence>
<keyword evidence="8" id="KW-1185">Reference proteome</keyword>
<comment type="subcellular location">
    <subcellularLocation>
        <location evidence="1">Endomembrane system</location>
    </subcellularLocation>
</comment>
<dbReference type="Proteomes" id="UP001396334">
    <property type="component" value="Unassembled WGS sequence"/>
</dbReference>
<evidence type="ECO:0000256" key="1">
    <source>
        <dbReference type="ARBA" id="ARBA00004308"/>
    </source>
</evidence>
<dbReference type="EMBL" id="JBBPBN010000045">
    <property type="protein sequence ID" value="KAK8995614.1"/>
    <property type="molecule type" value="Genomic_DNA"/>
</dbReference>
<gene>
    <name evidence="7" type="ORF">V6N11_075881</name>
</gene>
<evidence type="ECO:0000259" key="6">
    <source>
        <dbReference type="Pfam" id="PF01217"/>
    </source>
</evidence>
<organism evidence="7 8">
    <name type="scientific">Hibiscus sabdariffa</name>
    <name type="common">roselle</name>
    <dbReference type="NCBI Taxonomy" id="183260"/>
    <lineage>
        <taxon>Eukaryota</taxon>
        <taxon>Viridiplantae</taxon>
        <taxon>Streptophyta</taxon>
        <taxon>Embryophyta</taxon>
        <taxon>Tracheophyta</taxon>
        <taxon>Spermatophyta</taxon>
        <taxon>Magnoliopsida</taxon>
        <taxon>eudicotyledons</taxon>
        <taxon>Gunneridae</taxon>
        <taxon>Pentapetalae</taxon>
        <taxon>rosids</taxon>
        <taxon>malvids</taxon>
        <taxon>Malvales</taxon>
        <taxon>Malvaceae</taxon>
        <taxon>Malvoideae</taxon>
        <taxon>Hibiscus</taxon>
    </lineage>
</organism>
<dbReference type="Pfam" id="PF01217">
    <property type="entry name" value="Clat_adaptor_s"/>
    <property type="match status" value="1"/>
</dbReference>
<dbReference type="Gene3D" id="3.30.450.60">
    <property type="match status" value="1"/>
</dbReference>
<dbReference type="InterPro" id="IPR022775">
    <property type="entry name" value="AP_mu_sigma_su"/>
</dbReference>
<dbReference type="SUPFAM" id="SSF64356">
    <property type="entry name" value="SNARE-like"/>
    <property type="match status" value="1"/>
</dbReference>
<comment type="similarity">
    <text evidence="2">Belongs to the adaptor complexes small subunit family.</text>
</comment>
<accession>A0ABR2Q4X1</accession>
<keyword evidence="5" id="KW-0472">Membrane</keyword>
<evidence type="ECO:0000313" key="8">
    <source>
        <dbReference type="Proteomes" id="UP001396334"/>
    </source>
</evidence>
<dbReference type="InterPro" id="IPR011012">
    <property type="entry name" value="Longin-like_dom_sf"/>
</dbReference>
<dbReference type="InterPro" id="IPR000804">
    <property type="entry name" value="Clathrin_sm-chain_CS"/>
</dbReference>
<feature type="domain" description="AP complex mu/sigma subunit" evidence="6">
    <location>
        <begin position="288"/>
        <end position="367"/>
    </location>
</feature>
<proteinExistence type="inferred from homology"/>
<keyword evidence="4" id="KW-0653">Protein transport</keyword>
<dbReference type="PROSITE" id="PS00989">
    <property type="entry name" value="CLAT_ADAPTOR_S"/>
    <property type="match status" value="1"/>
</dbReference>
<protein>
    <recommendedName>
        <fullName evidence="6">AP complex mu/sigma subunit domain-containing protein</fullName>
    </recommendedName>
</protein>
<evidence type="ECO:0000313" key="7">
    <source>
        <dbReference type="EMBL" id="KAK8995614.1"/>
    </source>
</evidence>
<evidence type="ECO:0000256" key="4">
    <source>
        <dbReference type="ARBA" id="ARBA00022927"/>
    </source>
</evidence>
<reference evidence="7 8" key="1">
    <citation type="journal article" date="2024" name="G3 (Bethesda)">
        <title>Genome assembly of Hibiscus sabdariffa L. provides insights into metabolisms of medicinal natural products.</title>
        <authorList>
            <person name="Kim T."/>
        </authorList>
    </citation>
    <scope>NUCLEOTIDE SEQUENCE [LARGE SCALE GENOMIC DNA]</scope>
    <source>
        <strain evidence="7">TK-2024</strain>
        <tissue evidence="7">Old leaves</tissue>
    </source>
</reference>
<keyword evidence="3" id="KW-0813">Transport</keyword>
<evidence type="ECO:0000256" key="3">
    <source>
        <dbReference type="ARBA" id="ARBA00022448"/>
    </source>
</evidence>
<dbReference type="PANTHER" id="PTHR11753">
    <property type="entry name" value="ADAPTOR COMPLEXES SMALL SUBUNIT FAMILY"/>
    <property type="match status" value="1"/>
</dbReference>
<name>A0ABR2Q4X1_9ROSI</name>
<evidence type="ECO:0000256" key="2">
    <source>
        <dbReference type="ARBA" id="ARBA00006972"/>
    </source>
</evidence>
<dbReference type="InterPro" id="IPR016635">
    <property type="entry name" value="AP_complex_ssu"/>
</dbReference>
<comment type="caution">
    <text evidence="7">The sequence shown here is derived from an EMBL/GenBank/DDBJ whole genome shotgun (WGS) entry which is preliminary data.</text>
</comment>